<proteinExistence type="predicted"/>
<reference evidence="2 3" key="1">
    <citation type="submission" date="2017-08" db="EMBL/GenBank/DDBJ databases">
        <title>Infants hospitalized years apart are colonized by the same room-sourced microbial strains.</title>
        <authorList>
            <person name="Brooks B."/>
            <person name="Olm M.R."/>
            <person name="Firek B.A."/>
            <person name="Baker R."/>
            <person name="Thomas B.C."/>
            <person name="Morowitz M.J."/>
            <person name="Banfield J.F."/>
        </authorList>
    </citation>
    <scope>NUCLEOTIDE SEQUENCE [LARGE SCALE GENOMIC DNA]</scope>
    <source>
        <strain evidence="2">S2_003_000_R1_3</strain>
    </source>
</reference>
<organism evidence="2 3">
    <name type="scientific">Corynebacterium kroppenstedtii</name>
    <dbReference type="NCBI Taxonomy" id="161879"/>
    <lineage>
        <taxon>Bacteria</taxon>
        <taxon>Bacillati</taxon>
        <taxon>Actinomycetota</taxon>
        <taxon>Actinomycetes</taxon>
        <taxon>Mycobacteriales</taxon>
        <taxon>Corynebacteriaceae</taxon>
        <taxon>Corynebacterium</taxon>
    </lineage>
</organism>
<dbReference type="EMBL" id="QFRA01000023">
    <property type="protein sequence ID" value="PZR04049.1"/>
    <property type="molecule type" value="Genomic_DNA"/>
</dbReference>
<evidence type="ECO:0000313" key="2">
    <source>
        <dbReference type="EMBL" id="PZR04049.1"/>
    </source>
</evidence>
<dbReference type="Proteomes" id="UP000249432">
    <property type="component" value="Unassembled WGS sequence"/>
</dbReference>
<dbReference type="AlphaFoldDB" id="A0A2W5SLJ4"/>
<evidence type="ECO:0008006" key="4">
    <source>
        <dbReference type="Google" id="ProtNLM"/>
    </source>
</evidence>
<name>A0A2W5SLJ4_9CORY</name>
<feature type="chain" id="PRO_5015946279" description="Triacylglycerol lipase" evidence="1">
    <location>
        <begin position="30"/>
        <end position="321"/>
    </location>
</feature>
<feature type="signal peptide" evidence="1">
    <location>
        <begin position="1"/>
        <end position="29"/>
    </location>
</feature>
<gene>
    <name evidence="2" type="ORF">DI525_08225</name>
</gene>
<dbReference type="InterPro" id="IPR029058">
    <property type="entry name" value="AB_hydrolase_fold"/>
</dbReference>
<accession>A0A2W5SLJ4</accession>
<comment type="caution">
    <text evidence="2">The sequence shown here is derived from an EMBL/GenBank/DDBJ whole genome shotgun (WGS) entry which is preliminary data.</text>
</comment>
<sequence length="321" mass="33238">MSLTHALATSVASALAAALISASPTPALAGAAQTTAADPTQPSHYLGSVPTVEKFDWGNDPTCVPTPEHPNPVVLVPGTWAGAHDMAPLGTYLHKRGYCIYALTYGIDNSSISGKAMQVKGAITSHPAGGLGDMYTSTDQLHDFVHNVATNTDAGAASGKVDIVAHSQGGAITRMMLNEYGAEQVSHVVTQSGTNHGTTELGVSALQPNQNPLLSTAGNNILGTAPMQQVTDSDVVAHLTSIPDTEPGVDYTVIATETDIASTPPKAGYLTAGPGATVRNVMIQDVCRVGFCYSHDDMRDKAPSHELVDHALSGRDVQCTS</sequence>
<dbReference type="RefSeq" id="WP_303735240.1">
    <property type="nucleotide sequence ID" value="NZ_CAKZHK010000010.1"/>
</dbReference>
<evidence type="ECO:0000313" key="3">
    <source>
        <dbReference type="Proteomes" id="UP000249432"/>
    </source>
</evidence>
<protein>
    <recommendedName>
        <fullName evidence="4">Triacylglycerol lipase</fullName>
    </recommendedName>
</protein>
<evidence type="ECO:0000256" key="1">
    <source>
        <dbReference type="SAM" id="SignalP"/>
    </source>
</evidence>
<dbReference type="SUPFAM" id="SSF53474">
    <property type="entry name" value="alpha/beta-Hydrolases"/>
    <property type="match status" value="1"/>
</dbReference>
<dbReference type="Pfam" id="PF02089">
    <property type="entry name" value="Palm_thioest"/>
    <property type="match status" value="1"/>
</dbReference>
<dbReference type="Gene3D" id="3.40.50.1820">
    <property type="entry name" value="alpha/beta hydrolase"/>
    <property type="match status" value="1"/>
</dbReference>
<keyword evidence="1" id="KW-0732">Signal</keyword>